<dbReference type="AlphaFoldDB" id="A0A4V1AWC2"/>
<evidence type="ECO:0000256" key="6">
    <source>
        <dbReference type="ARBA" id="ARBA00032446"/>
    </source>
</evidence>
<evidence type="ECO:0000256" key="1">
    <source>
        <dbReference type="ARBA" id="ARBA00004496"/>
    </source>
</evidence>
<dbReference type="GO" id="GO:0016740">
    <property type="term" value="F:transferase activity"/>
    <property type="evidence" value="ECO:0007669"/>
    <property type="project" value="UniProtKB-KW"/>
</dbReference>
<dbReference type="GO" id="GO:0002949">
    <property type="term" value="P:tRNA threonylcarbamoyladenosine modification"/>
    <property type="evidence" value="ECO:0007669"/>
    <property type="project" value="InterPro"/>
</dbReference>
<keyword evidence="4" id="KW-0963">Cytoplasm</keyword>
<dbReference type="SUPFAM" id="SSF53067">
    <property type="entry name" value="Actin-like ATPase domain"/>
    <property type="match status" value="2"/>
</dbReference>
<keyword evidence="8" id="KW-0808">Transferase</keyword>
<evidence type="ECO:0000313" key="8">
    <source>
        <dbReference type="EMBL" id="QBQ56125.1"/>
    </source>
</evidence>
<dbReference type="OrthoDB" id="9809995at2"/>
<reference evidence="8 9" key="1">
    <citation type="submission" date="2019-03" db="EMBL/GenBank/DDBJ databases">
        <title>The genome sequence of Nitrosococcus wardiae strain D1FHST reveals the archetypal metabolic capacity of ammonia-oxidizing Gammaproteobacteria.</title>
        <authorList>
            <person name="Wang L."/>
            <person name="Lim C.K."/>
            <person name="Hanson T.E."/>
            <person name="Dang H."/>
            <person name="Klotz M.G."/>
        </authorList>
    </citation>
    <scope>NUCLEOTIDE SEQUENCE [LARGE SCALE GENOMIC DNA]</scope>
    <source>
        <strain evidence="8 9">D1FHS</strain>
    </source>
</reference>
<evidence type="ECO:0000256" key="2">
    <source>
        <dbReference type="ARBA" id="ARBA00010493"/>
    </source>
</evidence>
<keyword evidence="5" id="KW-0819">tRNA processing</keyword>
<dbReference type="FunFam" id="3.30.420.40:FF:000097">
    <property type="entry name" value="tRNA threonylcarbamoyladenosine biosynthesis protein TsaB"/>
    <property type="match status" value="1"/>
</dbReference>
<dbReference type="GO" id="GO:0005829">
    <property type="term" value="C:cytosol"/>
    <property type="evidence" value="ECO:0007669"/>
    <property type="project" value="TreeGrafter"/>
</dbReference>
<name>A0A4V1AWC2_9GAMM</name>
<dbReference type="InterPro" id="IPR043129">
    <property type="entry name" value="ATPase_NBD"/>
</dbReference>
<evidence type="ECO:0000259" key="7">
    <source>
        <dbReference type="Pfam" id="PF00814"/>
    </source>
</evidence>
<dbReference type="InterPro" id="IPR022496">
    <property type="entry name" value="T6A_TsaB"/>
</dbReference>
<proteinExistence type="inferred from homology"/>
<evidence type="ECO:0000256" key="3">
    <source>
        <dbReference type="ARBA" id="ARBA00019012"/>
    </source>
</evidence>
<feature type="domain" description="Gcp-like" evidence="7">
    <location>
        <begin position="32"/>
        <end position="141"/>
    </location>
</feature>
<dbReference type="PANTHER" id="PTHR11735">
    <property type="entry name" value="TRNA N6-ADENOSINE THREONYLCARBAMOYLTRANSFERASE"/>
    <property type="match status" value="1"/>
</dbReference>
<dbReference type="EMBL" id="CP038033">
    <property type="protein sequence ID" value="QBQ56125.1"/>
    <property type="molecule type" value="Genomic_DNA"/>
</dbReference>
<evidence type="ECO:0000313" key="9">
    <source>
        <dbReference type="Proteomes" id="UP000294325"/>
    </source>
</evidence>
<accession>A0A4V1AWC2</accession>
<dbReference type="Pfam" id="PF00814">
    <property type="entry name" value="TsaD"/>
    <property type="match status" value="1"/>
</dbReference>
<dbReference type="Gene3D" id="3.30.420.40">
    <property type="match status" value="2"/>
</dbReference>
<protein>
    <recommendedName>
        <fullName evidence="3">tRNA threonylcarbamoyladenosine biosynthesis protein TsaB</fullName>
    </recommendedName>
    <alternativeName>
        <fullName evidence="6">t(6)A37 threonylcarbamoyladenosine biosynthesis protein TsaB</fullName>
    </alternativeName>
</protein>
<evidence type="ECO:0000256" key="4">
    <source>
        <dbReference type="ARBA" id="ARBA00022490"/>
    </source>
</evidence>
<evidence type="ECO:0000256" key="5">
    <source>
        <dbReference type="ARBA" id="ARBA00022694"/>
    </source>
</evidence>
<dbReference type="KEGG" id="nwr:E3U44_17625"/>
<gene>
    <name evidence="8" type="primary">tsaB</name>
    <name evidence="8" type="ORF">E3U44_17625</name>
</gene>
<dbReference type="CDD" id="cd24032">
    <property type="entry name" value="ASKHA_NBD_TsaB"/>
    <property type="match status" value="1"/>
</dbReference>
<organism evidence="8 9">
    <name type="scientific">Nitrosococcus wardiae</name>
    <dbReference type="NCBI Taxonomy" id="1814290"/>
    <lineage>
        <taxon>Bacteria</taxon>
        <taxon>Pseudomonadati</taxon>
        <taxon>Pseudomonadota</taxon>
        <taxon>Gammaproteobacteria</taxon>
        <taxon>Chromatiales</taxon>
        <taxon>Chromatiaceae</taxon>
        <taxon>Nitrosococcus</taxon>
    </lineage>
</organism>
<dbReference type="RefSeq" id="WP_134359377.1">
    <property type="nucleotide sequence ID" value="NZ_CP038033.1"/>
</dbReference>
<dbReference type="InterPro" id="IPR000905">
    <property type="entry name" value="Gcp-like_dom"/>
</dbReference>
<sequence length="225" mass="23493">MKLLALDTSTEACSAALLIADQIRERFVVTPQGHSDLILNMLEALLAEAGMSLSAVDALAFGQGPGSFTGVRIGVGVAQGIAFAHDLPVLPVSSLAALAQSCGAKKILAAIDARMGEVYWGAYEQGAEGLVRLTGAEQVCAPEAVPLVAGEGWFGAGTGWGTYKDKLRGRLEERVTGWEAECYPRAIAIAQLGAAAFARGEAVMAEQALPVYLRNNVAKKPVKPI</sequence>
<dbReference type="Proteomes" id="UP000294325">
    <property type="component" value="Chromosome"/>
</dbReference>
<dbReference type="NCBIfam" id="TIGR03725">
    <property type="entry name" value="T6A_YeaZ"/>
    <property type="match status" value="1"/>
</dbReference>
<comment type="subcellular location">
    <subcellularLocation>
        <location evidence="1">Cytoplasm</location>
    </subcellularLocation>
</comment>
<dbReference type="PANTHER" id="PTHR11735:SF11">
    <property type="entry name" value="TRNA THREONYLCARBAMOYLADENOSINE BIOSYNTHESIS PROTEIN TSAB"/>
    <property type="match status" value="1"/>
</dbReference>
<comment type="similarity">
    <text evidence="2">Belongs to the KAE1 / TsaD family. TsaB subfamily.</text>
</comment>
<keyword evidence="9" id="KW-1185">Reference proteome</keyword>